<dbReference type="GO" id="GO:0042597">
    <property type="term" value="C:periplasmic space"/>
    <property type="evidence" value="ECO:0007669"/>
    <property type="project" value="UniProtKB-SubCell"/>
</dbReference>
<evidence type="ECO:0000259" key="4">
    <source>
        <dbReference type="Pfam" id="PF09084"/>
    </source>
</evidence>
<dbReference type="Proteomes" id="UP000318693">
    <property type="component" value="Unassembled WGS sequence"/>
</dbReference>
<evidence type="ECO:0000313" key="6">
    <source>
        <dbReference type="Proteomes" id="UP000318693"/>
    </source>
</evidence>
<comment type="similarity">
    <text evidence="2">Belongs to the bacterial solute-binding protein SsuA/TauA family.</text>
</comment>
<name>A0A552WT14_9MICO</name>
<accession>A0A552WT14</accession>
<dbReference type="Gene3D" id="3.40.190.10">
    <property type="entry name" value="Periplasmic binding protein-like II"/>
    <property type="match status" value="2"/>
</dbReference>
<sequence>MDRLDVGIFVPSAPLVVAQAGGHFEAQDLEVVYDRVASSEAQFRDLASDRYQLVHTAFDNVASYRLNARNPLGDRFRVSVVFALDYGMDLTVIGAPEVKTLADLRGRTVSVDAVDTGFAYVLFDILASAGLERDVDYEVVRHGGVASRLDRLLAGDAAATLLSNGLELVAMARGLNRLARSHDVVSPYLGGVIAAADAWLHGHGELVSRFRAAYEEALRFVVDPANRADVVVQVASARGIAVERAEAVVGAELSDTGLARSTSVNHRAVESVLRLRSAWGGFEEEPDIAALVAPDSELFALER</sequence>
<dbReference type="Pfam" id="PF09084">
    <property type="entry name" value="NMT1"/>
    <property type="match status" value="1"/>
</dbReference>
<evidence type="ECO:0000256" key="2">
    <source>
        <dbReference type="ARBA" id="ARBA00010742"/>
    </source>
</evidence>
<dbReference type="SUPFAM" id="SSF53850">
    <property type="entry name" value="Periplasmic binding protein-like II"/>
    <property type="match status" value="1"/>
</dbReference>
<evidence type="ECO:0000313" key="5">
    <source>
        <dbReference type="EMBL" id="TRW45816.1"/>
    </source>
</evidence>
<feature type="domain" description="SsuA/THI5-like" evidence="4">
    <location>
        <begin position="13"/>
        <end position="223"/>
    </location>
</feature>
<keyword evidence="3" id="KW-0732">Signal</keyword>
<comment type="caution">
    <text evidence="5">The sequence shown here is derived from an EMBL/GenBank/DDBJ whole genome shotgun (WGS) entry which is preliminary data.</text>
</comment>
<dbReference type="PANTHER" id="PTHR30024:SF47">
    <property type="entry name" value="TAURINE-BINDING PERIPLASMIC PROTEIN"/>
    <property type="match status" value="1"/>
</dbReference>
<keyword evidence="6" id="KW-1185">Reference proteome</keyword>
<comment type="subcellular location">
    <subcellularLocation>
        <location evidence="1">Periplasm</location>
    </subcellularLocation>
</comment>
<dbReference type="AlphaFoldDB" id="A0A552WT14"/>
<dbReference type="InterPro" id="IPR015168">
    <property type="entry name" value="SsuA/THI5"/>
</dbReference>
<dbReference type="PANTHER" id="PTHR30024">
    <property type="entry name" value="ALIPHATIC SULFONATES-BINDING PROTEIN-RELATED"/>
    <property type="match status" value="1"/>
</dbReference>
<organism evidence="5 6">
    <name type="scientific">Georgenia yuyongxinii</name>
    <dbReference type="NCBI Taxonomy" id="2589797"/>
    <lineage>
        <taxon>Bacteria</taxon>
        <taxon>Bacillati</taxon>
        <taxon>Actinomycetota</taxon>
        <taxon>Actinomycetes</taxon>
        <taxon>Micrococcales</taxon>
        <taxon>Bogoriellaceae</taxon>
        <taxon>Georgenia</taxon>
    </lineage>
</organism>
<dbReference type="GO" id="GO:0042918">
    <property type="term" value="P:alkanesulfonate transmembrane transport"/>
    <property type="evidence" value="ECO:0007669"/>
    <property type="project" value="TreeGrafter"/>
</dbReference>
<evidence type="ECO:0000256" key="1">
    <source>
        <dbReference type="ARBA" id="ARBA00004418"/>
    </source>
</evidence>
<protein>
    <submittedName>
        <fullName evidence="5">ABC transporter substrate-binding protein</fullName>
    </submittedName>
</protein>
<dbReference type="RefSeq" id="WP_143417997.1">
    <property type="nucleotide sequence ID" value="NZ_VJXR01000017.1"/>
</dbReference>
<dbReference type="EMBL" id="VJXR01000017">
    <property type="protein sequence ID" value="TRW45816.1"/>
    <property type="molecule type" value="Genomic_DNA"/>
</dbReference>
<proteinExistence type="inferred from homology"/>
<reference evidence="5 6" key="1">
    <citation type="submission" date="2019-07" db="EMBL/GenBank/DDBJ databases">
        <title>Georgenia wutianyii sp. nov. and Georgenia *** sp. nov. isolated from plateau pika (Ochotona curzoniae) in the Qinghai-Tibet plateau of China.</title>
        <authorList>
            <person name="Tian Z."/>
        </authorList>
    </citation>
    <scope>NUCLEOTIDE SEQUENCE [LARGE SCALE GENOMIC DNA]</scope>
    <source>
        <strain evidence="5 6">Z446</strain>
    </source>
</reference>
<gene>
    <name evidence="5" type="ORF">FJ693_07950</name>
</gene>
<evidence type="ECO:0000256" key="3">
    <source>
        <dbReference type="ARBA" id="ARBA00022729"/>
    </source>
</evidence>